<comment type="function">
    <text evidence="3">Required for maturation of urease via the functional incorporation of the urease nickel metallocenter.</text>
</comment>
<dbReference type="Gene3D" id="1.10.4190.10">
    <property type="entry name" value="Urease accessory protein UreF"/>
    <property type="match status" value="1"/>
</dbReference>
<dbReference type="PANTHER" id="PTHR33620">
    <property type="entry name" value="UREASE ACCESSORY PROTEIN F"/>
    <property type="match status" value="1"/>
</dbReference>
<keyword evidence="3" id="KW-0963">Cytoplasm</keyword>
<dbReference type="OrthoDB" id="9798772at2"/>
<dbReference type="Proteomes" id="UP000248330">
    <property type="component" value="Unassembled WGS sequence"/>
</dbReference>
<dbReference type="Pfam" id="PF01730">
    <property type="entry name" value="UreF"/>
    <property type="match status" value="1"/>
</dbReference>
<keyword evidence="1 3" id="KW-0996">Nickel insertion</keyword>
<evidence type="ECO:0000313" key="4">
    <source>
        <dbReference type="EMBL" id="PXV70395.1"/>
    </source>
</evidence>
<comment type="similarity">
    <text evidence="3">Belongs to the UreF family.</text>
</comment>
<comment type="subcellular location">
    <subcellularLocation>
        <location evidence="3">Cytoplasm</location>
    </subcellularLocation>
</comment>
<evidence type="ECO:0000256" key="3">
    <source>
        <dbReference type="HAMAP-Rule" id="MF_01385"/>
    </source>
</evidence>
<keyword evidence="5" id="KW-1185">Reference proteome</keyword>
<comment type="subunit">
    <text evidence="3">UreD, UreF and UreG form a complex that acts as a GTP-hydrolysis-dependent molecular chaperone, activating the urease apoprotein by helping to assemble the nickel containing metallocenter of UreC. The UreE protein probably delivers the nickel.</text>
</comment>
<dbReference type="PIRSF" id="PIRSF009467">
    <property type="entry name" value="Ureas_acces_UreF"/>
    <property type="match status" value="1"/>
</dbReference>
<accession>A0A318EHU7</accession>
<name>A0A318EHU7_9GAMM</name>
<dbReference type="EMBL" id="QICN01000002">
    <property type="protein sequence ID" value="PXV70395.1"/>
    <property type="molecule type" value="Genomic_DNA"/>
</dbReference>
<dbReference type="PANTHER" id="PTHR33620:SF1">
    <property type="entry name" value="UREASE ACCESSORY PROTEIN F"/>
    <property type="match status" value="1"/>
</dbReference>
<protein>
    <recommendedName>
        <fullName evidence="3">Urease accessory protein UreF</fullName>
    </recommendedName>
</protein>
<dbReference type="GO" id="GO:0016151">
    <property type="term" value="F:nickel cation binding"/>
    <property type="evidence" value="ECO:0007669"/>
    <property type="project" value="UniProtKB-UniRule"/>
</dbReference>
<dbReference type="InterPro" id="IPR038277">
    <property type="entry name" value="UreF_sf"/>
</dbReference>
<dbReference type="InterPro" id="IPR002639">
    <property type="entry name" value="UreF"/>
</dbReference>
<evidence type="ECO:0000256" key="1">
    <source>
        <dbReference type="ARBA" id="ARBA00022988"/>
    </source>
</evidence>
<proteinExistence type="inferred from homology"/>
<dbReference type="GO" id="GO:0005737">
    <property type="term" value="C:cytoplasm"/>
    <property type="evidence" value="ECO:0007669"/>
    <property type="project" value="UniProtKB-SubCell"/>
</dbReference>
<keyword evidence="2 3" id="KW-0143">Chaperone</keyword>
<sequence length="223" mass="24383">MSASVTGDLGALLQLSSPALPVGAYSYSQGLEAAIEHGLVRDAATAQVWIGDALRLVLGRYEAPVWWRLRSAWDANDPARFARWNEAFLATRETRESRAETLQMGYSLQQLLKSLDDEGAAEMPELSYPAAHARASALWRIAPTAALYGYLYGWAENQVMAALKAVPLGQVAGQKLLIALRPVVGEVVQAAMHRSDDELSTQAPMLGILGSRHETQYSRLFRS</sequence>
<evidence type="ECO:0000256" key="2">
    <source>
        <dbReference type="ARBA" id="ARBA00023186"/>
    </source>
</evidence>
<organism evidence="4 5">
    <name type="scientific">Sinimarinibacterium flocculans</name>
    <dbReference type="NCBI Taxonomy" id="985250"/>
    <lineage>
        <taxon>Bacteria</taxon>
        <taxon>Pseudomonadati</taxon>
        <taxon>Pseudomonadota</taxon>
        <taxon>Gammaproteobacteria</taxon>
        <taxon>Nevskiales</taxon>
        <taxon>Nevskiaceae</taxon>
        <taxon>Sinimarinibacterium</taxon>
    </lineage>
</organism>
<comment type="caution">
    <text evidence="4">The sequence shown here is derived from an EMBL/GenBank/DDBJ whole genome shotgun (WGS) entry which is preliminary data.</text>
</comment>
<reference evidence="4 5" key="1">
    <citation type="submission" date="2018-04" db="EMBL/GenBank/DDBJ databases">
        <title>Genomic Encyclopedia of Type Strains, Phase IV (KMG-IV): sequencing the most valuable type-strain genomes for metagenomic binning, comparative biology and taxonomic classification.</title>
        <authorList>
            <person name="Goeker M."/>
        </authorList>
    </citation>
    <scope>NUCLEOTIDE SEQUENCE [LARGE SCALE GENOMIC DNA]</scope>
    <source>
        <strain evidence="4 5">DSM 104150</strain>
    </source>
</reference>
<dbReference type="AlphaFoldDB" id="A0A318EHU7"/>
<evidence type="ECO:0000313" key="5">
    <source>
        <dbReference type="Proteomes" id="UP000248330"/>
    </source>
</evidence>
<dbReference type="HAMAP" id="MF_01385">
    <property type="entry name" value="UreF"/>
    <property type="match status" value="1"/>
</dbReference>
<gene>
    <name evidence="3" type="primary">ureF</name>
    <name evidence="4" type="ORF">C8D93_102247</name>
</gene>